<feature type="region of interest" description="Disordered" evidence="6">
    <location>
        <begin position="479"/>
        <end position="503"/>
    </location>
</feature>
<dbReference type="AlphaFoldDB" id="K0S5B0"/>
<dbReference type="PROSITE" id="PS50865">
    <property type="entry name" value="ZF_MYND_2"/>
    <property type="match status" value="1"/>
</dbReference>
<evidence type="ECO:0000256" key="3">
    <source>
        <dbReference type="ARBA" id="ARBA00022833"/>
    </source>
</evidence>
<feature type="region of interest" description="Disordered" evidence="6">
    <location>
        <begin position="845"/>
        <end position="950"/>
    </location>
</feature>
<feature type="domain" description="MYND-type" evidence="7">
    <location>
        <begin position="524"/>
        <end position="565"/>
    </location>
</feature>
<dbReference type="Proteomes" id="UP000266841">
    <property type="component" value="Unassembled WGS sequence"/>
</dbReference>
<dbReference type="Gene3D" id="1.25.40.10">
    <property type="entry name" value="Tetratricopeptide repeat domain"/>
    <property type="match status" value="1"/>
</dbReference>
<dbReference type="InterPro" id="IPR006597">
    <property type="entry name" value="Sel1-like"/>
</dbReference>
<dbReference type="InterPro" id="IPR002893">
    <property type="entry name" value="Znf_MYND"/>
</dbReference>
<evidence type="ECO:0000256" key="2">
    <source>
        <dbReference type="ARBA" id="ARBA00022771"/>
    </source>
</evidence>
<dbReference type="Gene3D" id="6.10.140.2220">
    <property type="match status" value="1"/>
</dbReference>
<sequence length="950" mass="105050">MKSFTSSRPDLAKKCDDQVDQTKYGFYIQLQKGISLLDSAITKFRNDKCKRPRGFLEFAFNNAIELFGGEFMAEHSGFELTNKNALVRAFAVCRQSSESNEKLCIQNALENFESIASVVVAAGGNLPADVKAEVEARFEEFKDLASKEYTLLTAIKSQEKVDPYVFERKLLAFVLVHEKTFPGVDCYNKLHSVIQHYLDFVRRYNMCGRKSAESHESVHTLISRMKDAVKRMTSTEKMMGTIFSRSMVDLKPGVAETKENCDKTRGVGRKRGKYDNAKRSSRRQDDVAFSATIFEEPFEIPGENGKFVNLVGAEGCIHERFKRVYLYVKMARAPDEWVQGFSKILIGVLIREATCDVGGGDGFVSASSSTIRGAEASSAARSAPGHYGRLIRGDCLGTVSLKDTLAPRTIILKMVVHSGAARYTGWPVYFGWTRKVKVEMHKSIRPTEPSIRPVQMLSQATPEDRKLLRQLLNTPEEASVPADAANGAAISHTTSGADPAGEPVDERRMAKAKDGGDGNGGGVCANCGKQGSDIFKLKSCTACRLVKYCGVDCQRAHRKHHKKACKQRASELRDERLVMAGTQDSIAAMKVCGACERELPEGAYSGEQRGRRQSIRRCDECVTAENQLVLMKKGRARSEEDECPICNLPLPLDKKQSSFQACCVTLVCNGCILAAHKRGMFDCPFCRTTSPKTNSEAEAMIQRRADAGDPMAIWHLGGQYRFGWNGLKKDVARAVELYERAAELGVKEAHCELGLLYNEGEDVEKDTSKAIRHYEAAAMRGHVYARYNLGCWEDNAGNYDLALQHCMIAANLGCQVSLDCVKRMLMNCLATKADYAEALRGYQSATEEMQSSDRAEARKKLASYEARENPDRLVSASGGRRRGCESDASRMRNEDTGGDARRPEDRRTRGGRSSSPAPPRTLELLLTSPSGPPGDGAARPPGLLYFPLPY</sequence>
<organism evidence="8 9">
    <name type="scientific">Thalassiosira oceanica</name>
    <name type="common">Marine diatom</name>
    <dbReference type="NCBI Taxonomy" id="159749"/>
    <lineage>
        <taxon>Eukaryota</taxon>
        <taxon>Sar</taxon>
        <taxon>Stramenopiles</taxon>
        <taxon>Ochrophyta</taxon>
        <taxon>Bacillariophyta</taxon>
        <taxon>Coscinodiscophyceae</taxon>
        <taxon>Thalassiosirophycidae</taxon>
        <taxon>Thalassiosirales</taxon>
        <taxon>Thalassiosiraceae</taxon>
        <taxon>Thalassiosira</taxon>
    </lineage>
</organism>
<dbReference type="PROSITE" id="PS01360">
    <property type="entry name" value="ZF_MYND_1"/>
    <property type="match status" value="1"/>
</dbReference>
<dbReference type="OrthoDB" id="272077at2759"/>
<protein>
    <recommendedName>
        <fullName evidence="7">MYND-type domain-containing protein</fullName>
    </recommendedName>
</protein>
<proteinExistence type="inferred from homology"/>
<comment type="similarity">
    <text evidence="4">Belongs to the sel-1 family.</text>
</comment>
<reference evidence="8 9" key="1">
    <citation type="journal article" date="2012" name="Genome Biol.">
        <title>Genome and low-iron response of an oceanic diatom adapted to chronic iron limitation.</title>
        <authorList>
            <person name="Lommer M."/>
            <person name="Specht M."/>
            <person name="Roy A.S."/>
            <person name="Kraemer L."/>
            <person name="Andreson R."/>
            <person name="Gutowska M.A."/>
            <person name="Wolf J."/>
            <person name="Bergner S.V."/>
            <person name="Schilhabel M.B."/>
            <person name="Klostermeier U.C."/>
            <person name="Beiko R.G."/>
            <person name="Rosenstiel P."/>
            <person name="Hippler M."/>
            <person name="Laroche J."/>
        </authorList>
    </citation>
    <scope>NUCLEOTIDE SEQUENCE [LARGE SCALE GENOMIC DNA]</scope>
    <source>
        <strain evidence="8 9">CCMP1005</strain>
    </source>
</reference>
<keyword evidence="9" id="KW-1185">Reference proteome</keyword>
<comment type="caution">
    <text evidence="8">The sequence shown here is derived from an EMBL/GenBank/DDBJ whole genome shotgun (WGS) entry which is preliminary data.</text>
</comment>
<dbReference type="InterPro" id="IPR050767">
    <property type="entry name" value="Sel1_AlgK"/>
</dbReference>
<evidence type="ECO:0000259" key="7">
    <source>
        <dbReference type="PROSITE" id="PS50865"/>
    </source>
</evidence>
<accession>K0S5B0</accession>
<dbReference type="EMBL" id="AGNL01020264">
    <property type="protein sequence ID" value="EJK61233.1"/>
    <property type="molecule type" value="Genomic_DNA"/>
</dbReference>
<dbReference type="GO" id="GO:0008270">
    <property type="term" value="F:zinc ion binding"/>
    <property type="evidence" value="ECO:0007669"/>
    <property type="project" value="UniProtKB-KW"/>
</dbReference>
<feature type="non-terminal residue" evidence="8">
    <location>
        <position position="950"/>
    </location>
</feature>
<dbReference type="SUPFAM" id="SSF144232">
    <property type="entry name" value="HIT/MYND zinc finger-like"/>
    <property type="match status" value="1"/>
</dbReference>
<dbReference type="PANTHER" id="PTHR11102">
    <property type="entry name" value="SEL-1-LIKE PROTEIN"/>
    <property type="match status" value="1"/>
</dbReference>
<evidence type="ECO:0000256" key="1">
    <source>
        <dbReference type="ARBA" id="ARBA00022723"/>
    </source>
</evidence>
<feature type="compositionally biased region" description="Basic and acidic residues" evidence="6">
    <location>
        <begin position="882"/>
        <end position="908"/>
    </location>
</feature>
<dbReference type="Pfam" id="PF08238">
    <property type="entry name" value="Sel1"/>
    <property type="match status" value="2"/>
</dbReference>
<dbReference type="eggNOG" id="KOG1550">
    <property type="taxonomic scope" value="Eukaryota"/>
</dbReference>
<name>K0S5B0_THAOC</name>
<keyword evidence="2 5" id="KW-0863">Zinc-finger</keyword>
<dbReference type="SUPFAM" id="SSF81901">
    <property type="entry name" value="HCP-like"/>
    <property type="match status" value="1"/>
</dbReference>
<gene>
    <name evidence="8" type="ORF">THAOC_18319</name>
</gene>
<evidence type="ECO:0000256" key="4">
    <source>
        <dbReference type="ARBA" id="ARBA00038101"/>
    </source>
</evidence>
<evidence type="ECO:0000313" key="8">
    <source>
        <dbReference type="EMBL" id="EJK61233.1"/>
    </source>
</evidence>
<keyword evidence="3" id="KW-0862">Zinc</keyword>
<dbReference type="Pfam" id="PF01753">
    <property type="entry name" value="zf-MYND"/>
    <property type="match status" value="1"/>
</dbReference>
<evidence type="ECO:0000256" key="6">
    <source>
        <dbReference type="SAM" id="MobiDB-lite"/>
    </source>
</evidence>
<evidence type="ECO:0000313" key="9">
    <source>
        <dbReference type="Proteomes" id="UP000266841"/>
    </source>
</evidence>
<keyword evidence="1" id="KW-0479">Metal-binding</keyword>
<evidence type="ECO:0000256" key="5">
    <source>
        <dbReference type="PROSITE-ProRule" id="PRU00134"/>
    </source>
</evidence>
<dbReference type="InterPro" id="IPR011990">
    <property type="entry name" value="TPR-like_helical_dom_sf"/>
</dbReference>
<dbReference type="SMART" id="SM00671">
    <property type="entry name" value="SEL1"/>
    <property type="match status" value="3"/>
</dbReference>
<dbReference type="PANTHER" id="PTHR11102:SF160">
    <property type="entry name" value="ERAD-ASSOCIATED E3 UBIQUITIN-PROTEIN LIGASE COMPONENT HRD3"/>
    <property type="match status" value="1"/>
</dbReference>
<dbReference type="SUPFAM" id="SSF57850">
    <property type="entry name" value="RING/U-box"/>
    <property type="match status" value="1"/>
</dbReference>